<reference evidence="5 6" key="1">
    <citation type="submission" date="2016-08" db="EMBL/GenBank/DDBJ databases">
        <title>Genome sequence of Clavibacter michiganensis spp strain CFBP8017.</title>
        <authorList>
            <person name="Thapa S.P."/>
            <person name="Coaker G."/>
            <person name="Jacques M.-A."/>
        </authorList>
    </citation>
    <scope>NUCLEOTIDE SEQUENCE [LARGE SCALE GENOMIC DNA]</scope>
    <source>
        <strain evidence="5">CFBP8017</strain>
    </source>
</reference>
<name>A0A251YQJ5_9MICO</name>
<evidence type="ECO:0000256" key="1">
    <source>
        <dbReference type="ARBA" id="ARBA00022630"/>
    </source>
</evidence>
<proteinExistence type="predicted"/>
<dbReference type="Pfam" id="PF07992">
    <property type="entry name" value="Pyr_redox_2"/>
    <property type="match status" value="1"/>
</dbReference>
<feature type="domain" description="FAD/NAD(P)-binding" evidence="4">
    <location>
        <begin position="26"/>
        <end position="308"/>
    </location>
</feature>
<dbReference type="PRINTS" id="PR00368">
    <property type="entry name" value="FADPNR"/>
</dbReference>
<dbReference type="RefSeq" id="WP_277620722.1">
    <property type="nucleotide sequence ID" value="NZ_MDJY01000023.1"/>
</dbReference>
<comment type="caution">
    <text evidence="5">The sequence shown here is derived from an EMBL/GenBank/DDBJ whole genome shotgun (WGS) entry which is preliminary data.</text>
</comment>
<accession>A0A251YQJ5</accession>
<keyword evidence="1" id="KW-0285">Flavoprotein</keyword>
<evidence type="ECO:0000259" key="4">
    <source>
        <dbReference type="Pfam" id="PF07992"/>
    </source>
</evidence>
<dbReference type="InterPro" id="IPR036188">
    <property type="entry name" value="FAD/NAD-bd_sf"/>
</dbReference>
<dbReference type="Gene3D" id="3.50.50.60">
    <property type="entry name" value="FAD/NAD(P)-binding domain"/>
    <property type="match status" value="2"/>
</dbReference>
<protein>
    <submittedName>
        <fullName evidence="5">Thioredoxin reductase</fullName>
    </submittedName>
</protein>
<dbReference type="EMBL" id="MDJY01000023">
    <property type="protein sequence ID" value="OUE26439.1"/>
    <property type="molecule type" value="Genomic_DNA"/>
</dbReference>
<dbReference type="Proteomes" id="UP000195011">
    <property type="component" value="Unassembled WGS sequence"/>
</dbReference>
<evidence type="ECO:0000256" key="2">
    <source>
        <dbReference type="ARBA" id="ARBA00023002"/>
    </source>
</evidence>
<comment type="catalytic activity">
    <reaction evidence="3">
        <text>[thioredoxin]-dithiol + NADP(+) = [thioredoxin]-disulfide + NADPH + H(+)</text>
        <dbReference type="Rhea" id="RHEA:20345"/>
        <dbReference type="Rhea" id="RHEA-COMP:10698"/>
        <dbReference type="Rhea" id="RHEA-COMP:10700"/>
        <dbReference type="ChEBI" id="CHEBI:15378"/>
        <dbReference type="ChEBI" id="CHEBI:29950"/>
        <dbReference type="ChEBI" id="CHEBI:50058"/>
        <dbReference type="ChEBI" id="CHEBI:57783"/>
        <dbReference type="ChEBI" id="CHEBI:58349"/>
        <dbReference type="EC" id="1.8.1.9"/>
    </reaction>
</comment>
<evidence type="ECO:0000313" key="6">
    <source>
        <dbReference type="Proteomes" id="UP000195011"/>
    </source>
</evidence>
<dbReference type="SUPFAM" id="SSF51905">
    <property type="entry name" value="FAD/NAD(P)-binding domain"/>
    <property type="match status" value="1"/>
</dbReference>
<evidence type="ECO:0000256" key="3">
    <source>
        <dbReference type="ARBA" id="ARBA00048132"/>
    </source>
</evidence>
<evidence type="ECO:0000313" key="5">
    <source>
        <dbReference type="EMBL" id="OUE26439.1"/>
    </source>
</evidence>
<dbReference type="PRINTS" id="PR00469">
    <property type="entry name" value="PNDRDTASEII"/>
</dbReference>
<dbReference type="InterPro" id="IPR050097">
    <property type="entry name" value="Ferredoxin-NADP_redctase_2"/>
</dbReference>
<dbReference type="GO" id="GO:0004791">
    <property type="term" value="F:thioredoxin-disulfide reductase (NADPH) activity"/>
    <property type="evidence" value="ECO:0007669"/>
    <property type="project" value="UniProtKB-EC"/>
</dbReference>
<sequence>MSDPAGAGATGPVADGAGSTASGDSYDVVVIGAGPAGLSAALNLVRARRRTLVLDSSRPRNAATLMSHGFMTRDGISPLELRKLGQVEVESYDEGEFQLAVVQSAEPAEGGFTIRAKGVRRAPDREVHARRILIATGLVETLPDLPSIRAYYGTAVHSCMECDGYEKRDEPLALIGETDDLVERALLLSQWSRDIIVFTNGVAEIDEAGERGLASLGIRVDRRPVADIEGERAVVTGIRMQDGSVVPRSGGFVRPRYSTALDFLSGLDLDTDDDGHIAVDVEGRTSHAGVYAAGDSSQPGPQQLIIAAGFGARAASAINRDLLPVI</sequence>
<dbReference type="PANTHER" id="PTHR48105">
    <property type="entry name" value="THIOREDOXIN REDUCTASE 1-RELATED-RELATED"/>
    <property type="match status" value="1"/>
</dbReference>
<keyword evidence="2" id="KW-0560">Oxidoreductase</keyword>
<dbReference type="InterPro" id="IPR023753">
    <property type="entry name" value="FAD/NAD-binding_dom"/>
</dbReference>
<organism evidence="5 6">
    <name type="scientific">Clavibacter michiganensis</name>
    <dbReference type="NCBI Taxonomy" id="28447"/>
    <lineage>
        <taxon>Bacteria</taxon>
        <taxon>Bacillati</taxon>
        <taxon>Actinomycetota</taxon>
        <taxon>Actinomycetes</taxon>
        <taxon>Micrococcales</taxon>
        <taxon>Microbacteriaceae</taxon>
        <taxon>Clavibacter</taxon>
    </lineage>
</organism>
<gene>
    <name evidence="5" type="primary">trxB_1</name>
    <name evidence="5" type="ORF">BFL36_04320</name>
</gene>
<dbReference type="AlphaFoldDB" id="A0A251YQJ5"/>